<sequence length="88" mass="9136">MLVTRSPGKAFTSQPGEYAATWHSCGFFPARAALSRATGLPGCGLPGTRSPGKAFTPQPGECVVTWHCCGFFPAKRSIASGAVTSPHI</sequence>
<gene>
    <name evidence="1" type="ORF">N5C89_24365</name>
</gene>
<reference evidence="1" key="1">
    <citation type="submission" date="2022-09" db="EMBL/GenBank/DDBJ databases">
        <title>Intensive care unit water sources are persistently colonized with multi-drug resistant bacteria and are the site of extensive horizontal gene transfer of antibiotic resistance genes.</title>
        <authorList>
            <person name="Diorio-Toth L."/>
        </authorList>
    </citation>
    <scope>NUCLEOTIDE SEQUENCE</scope>
    <source>
        <strain evidence="1">GD03918</strain>
    </source>
</reference>
<protein>
    <submittedName>
        <fullName evidence="1">Uncharacterized protein</fullName>
    </submittedName>
</protein>
<comment type="caution">
    <text evidence="1">The sequence shown here is derived from an EMBL/GenBank/DDBJ whole genome shotgun (WGS) entry which is preliminary data.</text>
</comment>
<organism evidence="1 2">
    <name type="scientific">Klebsiella michiganensis</name>
    <dbReference type="NCBI Taxonomy" id="1134687"/>
    <lineage>
        <taxon>Bacteria</taxon>
        <taxon>Pseudomonadati</taxon>
        <taxon>Pseudomonadota</taxon>
        <taxon>Gammaproteobacteria</taxon>
        <taxon>Enterobacterales</taxon>
        <taxon>Enterobacteriaceae</taxon>
        <taxon>Klebsiella/Raoultella group</taxon>
        <taxon>Klebsiella</taxon>
    </lineage>
</organism>
<dbReference type="AlphaFoldDB" id="A0AAJ1KXU7"/>
<evidence type="ECO:0000313" key="2">
    <source>
        <dbReference type="Proteomes" id="UP001159937"/>
    </source>
</evidence>
<dbReference type="EMBL" id="JAOCBF010000044">
    <property type="protein sequence ID" value="MDH0965973.1"/>
    <property type="molecule type" value="Genomic_DNA"/>
</dbReference>
<proteinExistence type="predicted"/>
<dbReference type="Proteomes" id="UP001159937">
    <property type="component" value="Unassembled WGS sequence"/>
</dbReference>
<dbReference type="RefSeq" id="WP_100248312.1">
    <property type="nucleotide sequence ID" value="NZ_CP044109.1"/>
</dbReference>
<accession>A0AAJ1KXU7</accession>
<evidence type="ECO:0000313" key="1">
    <source>
        <dbReference type="EMBL" id="MDH0965973.1"/>
    </source>
</evidence>
<name>A0AAJ1KXU7_9ENTR</name>